<organism evidence="1 2">
    <name type="scientific">Methanobrevibacter millerae</name>
    <dbReference type="NCBI Taxonomy" id="230361"/>
    <lineage>
        <taxon>Archaea</taxon>
        <taxon>Methanobacteriati</taxon>
        <taxon>Methanobacteriota</taxon>
        <taxon>Methanomada group</taxon>
        <taxon>Methanobacteria</taxon>
        <taxon>Methanobacteriales</taxon>
        <taxon>Methanobacteriaceae</taxon>
        <taxon>Methanobrevibacter</taxon>
    </lineage>
</organism>
<dbReference type="EMBL" id="SUTF01000005">
    <property type="protein sequence ID" value="MBE6510471.1"/>
    <property type="molecule type" value="Genomic_DNA"/>
</dbReference>
<evidence type="ECO:0000313" key="2">
    <source>
        <dbReference type="Proteomes" id="UP000713479"/>
    </source>
</evidence>
<dbReference type="AlphaFoldDB" id="A0A8T3VM78"/>
<comment type="caution">
    <text evidence="1">The sequence shown here is derived from an EMBL/GenBank/DDBJ whole genome shotgun (WGS) entry which is preliminary data.</text>
</comment>
<gene>
    <name evidence="1" type="ORF">E7Z74_04290</name>
</gene>
<name>A0A8T3VM78_9EURY</name>
<evidence type="ECO:0000313" key="1">
    <source>
        <dbReference type="EMBL" id="MBE6510471.1"/>
    </source>
</evidence>
<dbReference type="Proteomes" id="UP000713479">
    <property type="component" value="Unassembled WGS sequence"/>
</dbReference>
<accession>A0A8T3VM78</accession>
<sequence length="161" mass="18227">MNKIQYIVIFMALIFLVCGSYAFTNLDVNTLISNSDDGSSSNVSKAIPNKIFEDNGNLSIENVVIYHNNGIAQQNSFYDIDNQFTGNDFPFHATNDPFTEDDLFKTFVDESGQEYIYIGNISAKEIYDYDIERRSIGTNPNPELHTPSEDELVVPLTPYEE</sequence>
<protein>
    <submittedName>
        <fullName evidence="1">Uncharacterized protein</fullName>
    </submittedName>
</protein>
<proteinExistence type="predicted"/>
<reference evidence="1" key="1">
    <citation type="submission" date="2019-04" db="EMBL/GenBank/DDBJ databases">
        <title>Evolution of Biomass-Degrading Anaerobic Consortia Revealed by Metagenomics.</title>
        <authorList>
            <person name="Peng X."/>
        </authorList>
    </citation>
    <scope>NUCLEOTIDE SEQUENCE</scope>
    <source>
        <strain evidence="1">SIG13</strain>
    </source>
</reference>